<evidence type="ECO:0000313" key="10">
    <source>
        <dbReference type="EMBL" id="EFC43141.1"/>
    </source>
</evidence>
<name>D2VJ61_NAEGR</name>
<dbReference type="eggNOG" id="KOG1225">
    <property type="taxonomic scope" value="Eukaryota"/>
</dbReference>
<keyword evidence="7" id="KW-0472">Membrane</keyword>
<dbReference type="InterPro" id="IPR008271">
    <property type="entry name" value="Ser/Thr_kinase_AS"/>
</dbReference>
<dbReference type="InterPro" id="IPR011042">
    <property type="entry name" value="6-blade_b-propeller_TolB-like"/>
</dbReference>
<dbReference type="SUPFAM" id="SSF63829">
    <property type="entry name" value="Calcium-dependent phosphotriesterase"/>
    <property type="match status" value="2"/>
</dbReference>
<dbReference type="PROSITE" id="PS50011">
    <property type="entry name" value="PROTEIN_KINASE_DOM"/>
    <property type="match status" value="1"/>
</dbReference>
<keyword evidence="11" id="KW-1185">Reference proteome</keyword>
<keyword evidence="7" id="KW-0812">Transmembrane</keyword>
<evidence type="ECO:0000313" key="11">
    <source>
        <dbReference type="Proteomes" id="UP000006671"/>
    </source>
</evidence>
<comment type="caution">
    <text evidence="5">Lacks conserved residue(s) required for the propagation of feature annotation.</text>
</comment>
<feature type="binding site" evidence="6">
    <location>
        <position position="1379"/>
    </location>
    <ligand>
        <name>ATP</name>
        <dbReference type="ChEBI" id="CHEBI:30616"/>
    </ligand>
</feature>
<dbReference type="Pfam" id="PF00069">
    <property type="entry name" value="Pkinase"/>
    <property type="match status" value="1"/>
</dbReference>
<keyword evidence="1" id="KW-0732">Signal</keyword>
<dbReference type="PROSITE" id="PS00022">
    <property type="entry name" value="EGF_1"/>
    <property type="match status" value="3"/>
</dbReference>
<keyword evidence="4 5" id="KW-1015">Disulfide bond</keyword>
<evidence type="ECO:0000256" key="1">
    <source>
        <dbReference type="ARBA" id="ARBA00022729"/>
    </source>
</evidence>
<dbReference type="Pfam" id="PF25021">
    <property type="entry name" value="TEN_NHL"/>
    <property type="match status" value="1"/>
</dbReference>
<dbReference type="InterPro" id="IPR011009">
    <property type="entry name" value="Kinase-like_dom_sf"/>
</dbReference>
<keyword evidence="2 6" id="KW-0547">Nucleotide-binding</keyword>
<dbReference type="InterPro" id="IPR050969">
    <property type="entry name" value="Dev_Signal_Modulators"/>
</dbReference>
<evidence type="ECO:0000256" key="6">
    <source>
        <dbReference type="PROSITE-ProRule" id="PRU10141"/>
    </source>
</evidence>
<feature type="domain" description="Protein kinase" evidence="8">
    <location>
        <begin position="1350"/>
        <end position="1622"/>
    </location>
</feature>
<dbReference type="VEuPathDB" id="AmoebaDB:NAEGRDRAFT_80161"/>
<feature type="domain" description="EGF-like" evidence="9">
    <location>
        <begin position="1095"/>
        <end position="1129"/>
    </location>
</feature>
<dbReference type="Pfam" id="PF25024">
    <property type="entry name" value="EGF_TEN"/>
    <property type="match status" value="1"/>
</dbReference>
<dbReference type="PROSITE" id="PS01186">
    <property type="entry name" value="EGF_2"/>
    <property type="match status" value="5"/>
</dbReference>
<dbReference type="SMART" id="SM00181">
    <property type="entry name" value="EGF"/>
    <property type="match status" value="12"/>
</dbReference>
<dbReference type="Proteomes" id="UP000006671">
    <property type="component" value="Unassembled WGS sequence"/>
</dbReference>
<dbReference type="Gene3D" id="3.30.200.20">
    <property type="entry name" value="Phosphorylase Kinase, domain 1"/>
    <property type="match status" value="1"/>
</dbReference>
<evidence type="ECO:0000256" key="3">
    <source>
        <dbReference type="ARBA" id="ARBA00022840"/>
    </source>
</evidence>
<dbReference type="SMART" id="SM00220">
    <property type="entry name" value="S_TKc"/>
    <property type="match status" value="1"/>
</dbReference>
<feature type="transmembrane region" description="Helical" evidence="7">
    <location>
        <begin position="12"/>
        <end position="30"/>
    </location>
</feature>
<dbReference type="InParanoid" id="D2VJ61"/>
<keyword evidence="5" id="KW-0245">EGF-like domain</keyword>
<gene>
    <name evidence="10" type="ORF">NAEGRDRAFT_80161</name>
</gene>
<dbReference type="InterPro" id="IPR000719">
    <property type="entry name" value="Prot_kinase_dom"/>
</dbReference>
<dbReference type="GeneID" id="8853284"/>
<dbReference type="KEGG" id="ngr:NAEGRDRAFT_80161"/>
<dbReference type="Gene3D" id="2.10.25.10">
    <property type="entry name" value="Laminin"/>
    <property type="match status" value="9"/>
</dbReference>
<keyword evidence="3 6" id="KW-0067">ATP-binding</keyword>
<keyword evidence="7" id="KW-1133">Transmembrane helix</keyword>
<dbReference type="Gene3D" id="1.10.510.10">
    <property type="entry name" value="Transferase(Phosphotransferase) domain 1"/>
    <property type="match status" value="1"/>
</dbReference>
<accession>D2VJ61</accession>
<dbReference type="PROSITE" id="PS00108">
    <property type="entry name" value="PROTEIN_KINASE_ST"/>
    <property type="match status" value="1"/>
</dbReference>
<feature type="transmembrane region" description="Helical" evidence="7">
    <location>
        <begin position="1262"/>
        <end position="1288"/>
    </location>
</feature>
<sequence length="1623" mass="175771">MPPLLSFHSSSIIIILILFINSIFFIHSSLASSKTTIIKTTANNYNIKIVAGSYGNTIDSYHFPIISESPIYVQSSSSSSSVVVMEKEEDDGDEIIYLSDTQFCVVRKIQKSLSVVVAGNGICAVPGETSGLAVEFSLTSPGGVYLDESTNILYILDNGLSNSGGFVRTVDMSSGMLNTLQLTYEPAVLMLKSPTMITKNGGIFYIADTGNNVIRSLTFTGQNTAHCKVIIGAVNPDVSMSCVNVDPLSCQLSSPTSITFSSDGMIITDQQNSRFLALQNGIVYPYSLVIPTPLQIMSLGNAEYIVSNGEILYSLTQTTKNGADSTILLKDKSWPIGYFGIDSAQTNLYFMSQLPNLAVSQIVKFNIQSLGQPTVIGGAYPYTLSPNVPASSYYFNGLTQLEYVSDSEIYFASYNTDIIKFDMTAGLATRIAGNMNQPSALSKISKGLLVADTVNRLIKLIDGGGSVSTVAGTNSNGIGCPEGVQATSCELNLPSGVVGTPSILSNQYMFVIADSNANTLRMVANDFTVTTLANSVSNVRYPTGLYYTANGDLYFANTGTSQIMKLAHDNTIAVIAGTGEKGNKGDGGLAVNAALNYPTQVTVTSNGILYIADTGNNAIRKIDSNGIISTVTHNAIQGINGVATTSEGELLYADSYTVRMIQSVACINPQGQVCSNHGKCVDGQCLCESGWRGDSVCGTFSCDIPKPPNAHNCIGPNQYSCMNGWFGDLCNLPICFGIQYNNSAVCSSHGKCVSNNTCNCESGWNGNTKCGTFSCDIPKPPNAFECIGPNQYSCMTGWFGNSCELPICFGIQFNNSAVCSSHGQCVSNNTCICESGWRGDSVCGTFSCDIPKPPNGQQCIGPNQYSCMNGWFGDLCNLPMCFGIQYNSSSVCSSHGKCISNNTCNCESGWNGNKQCGAFSCDIPKPPNAFECIGPNQYSCMDGWFGDLCTFPICFGIQFNNSAVCSSHGKCISSNTCKCESGWNGNNQCGAFSCDIPSQHGICIGPNTFKCQDGWTGLECEIPICFGKLGNDPRVCNSQGRCISNNTCQCNSGWKGNSECSQFSCDGMAECSQNGKCISNNTCQCRSGWSGPKCDIVACDGVQNCHANGLCISNNTCKCNSGWEGQSCLEYNCNGTNNCQPNGLCISNNTCKCNDEFGGNDCSIPYCFGKLGNSGCEDNGICSFFNKCSCFPLYFGDQCSWLDCDPTSKDTSQNSTKRCSSNGYCVMTRNNLNQNSTICECNKGYNGQFCQNSDSTNGSGTIAAIVVTILVIILVFILMISVGTFIYVKKFRNKYQDPEKMKMLNNTTPSTYSESSWSNSLSIQNDTSLISNTHSSISSKTHFKIRDKEYIMERKLGSGANGSVFVFKEINTNQHFAVKQIEVTNPFGTEFKEVVNMFELTEDSNAHIVPIIGCTMVENGGFICILMPLYKCDLRDWIYTNQKSITIDLIIEIVKQIALGLQYLHSKNMIHRDLKQTNIFIAKANEKDVSKCDDFLLCIGDWGSSRSNSRSGLTVYEGTIQFSSPEAIIKGEVEQASDIWSLGCVFYQLLSGDYESILFRIKQGNDLADNEVLLPKILNFGKKMNYRDGKVQFCFELLCEMIRYDAKMRLTAHQILAKIENFK</sequence>
<dbReference type="InterPro" id="IPR000742">
    <property type="entry name" value="EGF"/>
</dbReference>
<dbReference type="Gene3D" id="2.120.10.30">
    <property type="entry name" value="TolB, C-terminal domain"/>
    <property type="match status" value="4"/>
</dbReference>
<evidence type="ECO:0000256" key="7">
    <source>
        <dbReference type="SAM" id="Phobius"/>
    </source>
</evidence>
<organism evidence="11">
    <name type="scientific">Naegleria gruberi</name>
    <name type="common">Amoeba</name>
    <dbReference type="NCBI Taxonomy" id="5762"/>
    <lineage>
        <taxon>Eukaryota</taxon>
        <taxon>Discoba</taxon>
        <taxon>Heterolobosea</taxon>
        <taxon>Tetramitia</taxon>
        <taxon>Eutetramitia</taxon>
        <taxon>Vahlkampfiidae</taxon>
        <taxon>Naegleria</taxon>
    </lineage>
</organism>
<dbReference type="GO" id="GO:0004672">
    <property type="term" value="F:protein kinase activity"/>
    <property type="evidence" value="ECO:0007669"/>
    <property type="project" value="InterPro"/>
</dbReference>
<dbReference type="GO" id="GO:0005524">
    <property type="term" value="F:ATP binding"/>
    <property type="evidence" value="ECO:0007669"/>
    <property type="project" value="UniProtKB-UniRule"/>
</dbReference>
<feature type="disulfide bond" evidence="5">
    <location>
        <begin position="1241"/>
        <end position="1250"/>
    </location>
</feature>
<proteinExistence type="predicted"/>
<dbReference type="STRING" id="5762.D2VJ61"/>
<dbReference type="PANTHER" id="PTHR14949:SF54">
    <property type="entry name" value="VWFD DOMAIN-CONTAINING PROTEIN"/>
    <property type="match status" value="1"/>
</dbReference>
<dbReference type="OrthoDB" id="6130531at2759"/>
<evidence type="ECO:0000256" key="5">
    <source>
        <dbReference type="PROSITE-ProRule" id="PRU00076"/>
    </source>
</evidence>
<dbReference type="CDD" id="cd00180">
    <property type="entry name" value="PKc"/>
    <property type="match status" value="1"/>
</dbReference>
<dbReference type="EMBL" id="GG738875">
    <property type="protein sequence ID" value="EFC43141.1"/>
    <property type="molecule type" value="Genomic_DNA"/>
</dbReference>
<dbReference type="RefSeq" id="XP_002675885.1">
    <property type="nucleotide sequence ID" value="XM_002675839.1"/>
</dbReference>
<evidence type="ECO:0000259" key="8">
    <source>
        <dbReference type="PROSITE" id="PS50011"/>
    </source>
</evidence>
<evidence type="ECO:0000256" key="4">
    <source>
        <dbReference type="ARBA" id="ARBA00023157"/>
    </source>
</evidence>
<protein>
    <submittedName>
        <fullName evidence="10">Serine/threonine kinase</fullName>
    </submittedName>
</protein>
<feature type="domain" description="EGF-like" evidence="9">
    <location>
        <begin position="1210"/>
        <end position="1251"/>
    </location>
</feature>
<dbReference type="SUPFAM" id="SSF56112">
    <property type="entry name" value="Protein kinase-like (PK-like)"/>
    <property type="match status" value="1"/>
</dbReference>
<dbReference type="eggNOG" id="KOG4659">
    <property type="taxonomic scope" value="Eukaryota"/>
</dbReference>
<dbReference type="eggNOG" id="KOG0660">
    <property type="taxonomic scope" value="Eukaryota"/>
</dbReference>
<evidence type="ECO:0000259" key="9">
    <source>
        <dbReference type="PROSITE" id="PS50026"/>
    </source>
</evidence>
<dbReference type="InterPro" id="IPR056822">
    <property type="entry name" value="TEN_NHL"/>
</dbReference>
<dbReference type="InterPro" id="IPR017441">
    <property type="entry name" value="Protein_kinase_ATP_BS"/>
</dbReference>
<evidence type="ECO:0000256" key="2">
    <source>
        <dbReference type="ARBA" id="ARBA00022741"/>
    </source>
</evidence>
<feature type="disulfide bond" evidence="5">
    <location>
        <begin position="1119"/>
        <end position="1128"/>
    </location>
</feature>
<dbReference type="PROSITE" id="PS00107">
    <property type="entry name" value="PROTEIN_KINASE_ATP"/>
    <property type="match status" value="1"/>
</dbReference>
<dbReference type="PROSITE" id="PS50026">
    <property type="entry name" value="EGF_3"/>
    <property type="match status" value="2"/>
</dbReference>
<keyword evidence="10" id="KW-0418">Kinase</keyword>
<reference evidence="10 11" key="1">
    <citation type="journal article" date="2010" name="Cell">
        <title>The genome of Naegleria gruberi illuminates early eukaryotic versatility.</title>
        <authorList>
            <person name="Fritz-Laylin L.K."/>
            <person name="Prochnik S.E."/>
            <person name="Ginger M.L."/>
            <person name="Dacks J.B."/>
            <person name="Carpenter M.L."/>
            <person name="Field M.C."/>
            <person name="Kuo A."/>
            <person name="Paredez A."/>
            <person name="Chapman J."/>
            <person name="Pham J."/>
            <person name="Shu S."/>
            <person name="Neupane R."/>
            <person name="Cipriano M."/>
            <person name="Mancuso J."/>
            <person name="Tu H."/>
            <person name="Salamov A."/>
            <person name="Lindquist E."/>
            <person name="Shapiro H."/>
            <person name="Lucas S."/>
            <person name="Grigoriev I.V."/>
            <person name="Cande W.Z."/>
            <person name="Fulton C."/>
            <person name="Rokhsar D.S."/>
            <person name="Dawson S.C."/>
        </authorList>
    </citation>
    <scope>NUCLEOTIDE SEQUENCE [LARGE SCALE GENOMIC DNA]</scope>
    <source>
        <strain evidence="10 11">NEG-M</strain>
    </source>
</reference>
<keyword evidence="10" id="KW-0808">Transferase</keyword>
<dbReference type="PANTHER" id="PTHR14949">
    <property type="entry name" value="EGF-LIKE-DOMAIN, MULTIPLE 7, 8"/>
    <property type="match status" value="1"/>
</dbReference>